<comment type="subcellular location">
    <subcellularLocation>
        <location evidence="1">Membrane</location>
        <topology evidence="1">Multi-pass membrane protein</topology>
    </subcellularLocation>
</comment>
<feature type="transmembrane region" description="Helical" evidence="7">
    <location>
        <begin position="137"/>
        <end position="159"/>
    </location>
</feature>
<reference evidence="9" key="1">
    <citation type="journal article" date="2023" name="Mol. Phylogenet. Evol.">
        <title>Genome-scale phylogeny and comparative genomics of the fungal order Sordariales.</title>
        <authorList>
            <person name="Hensen N."/>
            <person name="Bonometti L."/>
            <person name="Westerberg I."/>
            <person name="Brannstrom I.O."/>
            <person name="Guillou S."/>
            <person name="Cros-Aarteil S."/>
            <person name="Calhoun S."/>
            <person name="Haridas S."/>
            <person name="Kuo A."/>
            <person name="Mondo S."/>
            <person name="Pangilinan J."/>
            <person name="Riley R."/>
            <person name="LaButti K."/>
            <person name="Andreopoulos B."/>
            <person name="Lipzen A."/>
            <person name="Chen C."/>
            <person name="Yan M."/>
            <person name="Daum C."/>
            <person name="Ng V."/>
            <person name="Clum A."/>
            <person name="Steindorff A."/>
            <person name="Ohm R.A."/>
            <person name="Martin F."/>
            <person name="Silar P."/>
            <person name="Natvig D.O."/>
            <person name="Lalanne C."/>
            <person name="Gautier V."/>
            <person name="Ament-Velasquez S.L."/>
            <person name="Kruys A."/>
            <person name="Hutchinson M.I."/>
            <person name="Powell A.J."/>
            <person name="Barry K."/>
            <person name="Miller A.N."/>
            <person name="Grigoriev I.V."/>
            <person name="Debuchy R."/>
            <person name="Gladieux P."/>
            <person name="Hiltunen Thoren M."/>
            <person name="Johannesson H."/>
        </authorList>
    </citation>
    <scope>NUCLEOTIDE SEQUENCE</scope>
    <source>
        <strain evidence="9">PSN243</strain>
    </source>
</reference>
<keyword evidence="10" id="KW-1185">Reference proteome</keyword>
<name>A0AAV9GVT4_9PEZI</name>
<evidence type="ECO:0000259" key="8">
    <source>
        <dbReference type="Pfam" id="PF20684"/>
    </source>
</evidence>
<keyword evidence="2 7" id="KW-0812">Transmembrane</keyword>
<feature type="transmembrane region" description="Helical" evidence="7">
    <location>
        <begin position="59"/>
        <end position="82"/>
    </location>
</feature>
<feature type="transmembrane region" description="Helical" evidence="7">
    <location>
        <begin position="102"/>
        <end position="125"/>
    </location>
</feature>
<dbReference type="AlphaFoldDB" id="A0AAV9GVT4"/>
<organism evidence="9 10">
    <name type="scientific">Podospora aff. communis PSN243</name>
    <dbReference type="NCBI Taxonomy" id="3040156"/>
    <lineage>
        <taxon>Eukaryota</taxon>
        <taxon>Fungi</taxon>
        <taxon>Dikarya</taxon>
        <taxon>Ascomycota</taxon>
        <taxon>Pezizomycotina</taxon>
        <taxon>Sordariomycetes</taxon>
        <taxon>Sordariomycetidae</taxon>
        <taxon>Sordariales</taxon>
        <taxon>Podosporaceae</taxon>
        <taxon>Podospora</taxon>
    </lineage>
</organism>
<comment type="similarity">
    <text evidence="5">Belongs to the SAT4 family.</text>
</comment>
<feature type="region of interest" description="Disordered" evidence="6">
    <location>
        <begin position="295"/>
        <end position="336"/>
    </location>
</feature>
<feature type="transmembrane region" description="Helical" evidence="7">
    <location>
        <begin position="218"/>
        <end position="236"/>
    </location>
</feature>
<dbReference type="GO" id="GO:0016020">
    <property type="term" value="C:membrane"/>
    <property type="evidence" value="ECO:0007669"/>
    <property type="project" value="UniProtKB-SubCell"/>
</dbReference>
<comment type="caution">
    <text evidence="9">The sequence shown here is derived from an EMBL/GenBank/DDBJ whole genome shotgun (WGS) entry which is preliminary data.</text>
</comment>
<sequence>MSDGGPPGPPPYPYPGYENETRGPLIVGLPAALTMLATLFVAGRIYSRLISVGKVFIDDWIMVLSIALSWAYVGIGAAAVAYGGGRHTDTIPMSDFFMVVKLTVISFVPGLSSFMFPKFAVVILLAKLLNPTRIHIYTMWGVSILYFLMICAMLTLNFGQCTPVAAQWNEVPGTCMDRAIVVHYAMAVTIVSVLFDLYLAMYPTIVLWTLNINLKKKIALCASLGFGYCAAAVAIYKCTTFPPLLTNSLFDYTWALGDVYLWTNIEANFVVIGACIPLMLPLAKKIFGSSAFGGSSGPSRPSGNVDSKGNPLATFGSTHKSKKSKKGTNGFDTLNEDSDSKYIILEERSFQFNEAARDPDETSTHERARVVRPGGW</sequence>
<feature type="transmembrane region" description="Helical" evidence="7">
    <location>
        <begin position="179"/>
        <end position="198"/>
    </location>
</feature>
<evidence type="ECO:0000256" key="4">
    <source>
        <dbReference type="ARBA" id="ARBA00023136"/>
    </source>
</evidence>
<keyword evidence="3 7" id="KW-1133">Transmembrane helix</keyword>
<keyword evidence="4 7" id="KW-0472">Membrane</keyword>
<evidence type="ECO:0000313" key="9">
    <source>
        <dbReference type="EMBL" id="KAK4452009.1"/>
    </source>
</evidence>
<dbReference type="InterPro" id="IPR052337">
    <property type="entry name" value="SAT4-like"/>
</dbReference>
<evidence type="ECO:0000256" key="6">
    <source>
        <dbReference type="SAM" id="MobiDB-lite"/>
    </source>
</evidence>
<dbReference type="PANTHER" id="PTHR33048:SF155">
    <property type="entry name" value="INTEGRAL MEMBRANE PROTEIN"/>
    <property type="match status" value="1"/>
</dbReference>
<evidence type="ECO:0000256" key="3">
    <source>
        <dbReference type="ARBA" id="ARBA00022989"/>
    </source>
</evidence>
<evidence type="ECO:0000256" key="7">
    <source>
        <dbReference type="SAM" id="Phobius"/>
    </source>
</evidence>
<dbReference type="Proteomes" id="UP001321760">
    <property type="component" value="Unassembled WGS sequence"/>
</dbReference>
<reference evidence="9" key="2">
    <citation type="submission" date="2023-05" db="EMBL/GenBank/DDBJ databases">
        <authorList>
            <consortium name="Lawrence Berkeley National Laboratory"/>
            <person name="Steindorff A."/>
            <person name="Hensen N."/>
            <person name="Bonometti L."/>
            <person name="Westerberg I."/>
            <person name="Brannstrom I.O."/>
            <person name="Guillou S."/>
            <person name="Cros-Aarteil S."/>
            <person name="Calhoun S."/>
            <person name="Haridas S."/>
            <person name="Kuo A."/>
            <person name="Mondo S."/>
            <person name="Pangilinan J."/>
            <person name="Riley R."/>
            <person name="Labutti K."/>
            <person name="Andreopoulos B."/>
            <person name="Lipzen A."/>
            <person name="Chen C."/>
            <person name="Yanf M."/>
            <person name="Daum C."/>
            <person name="Ng V."/>
            <person name="Clum A."/>
            <person name="Ohm R."/>
            <person name="Martin F."/>
            <person name="Silar P."/>
            <person name="Natvig D."/>
            <person name="Lalanne C."/>
            <person name="Gautier V."/>
            <person name="Ament-Velasquez S.L."/>
            <person name="Kruys A."/>
            <person name="Hutchinson M.I."/>
            <person name="Powell A.J."/>
            <person name="Barry K."/>
            <person name="Miller A.N."/>
            <person name="Grigoriev I.V."/>
            <person name="Debuchy R."/>
            <person name="Gladieux P."/>
            <person name="Thoren M.H."/>
            <person name="Johannesson H."/>
        </authorList>
    </citation>
    <scope>NUCLEOTIDE SEQUENCE</scope>
    <source>
        <strain evidence="9">PSN243</strain>
    </source>
</reference>
<feature type="compositionally biased region" description="Basic and acidic residues" evidence="6">
    <location>
        <begin position="353"/>
        <end position="369"/>
    </location>
</feature>
<proteinExistence type="inferred from homology"/>
<feature type="transmembrane region" description="Helical" evidence="7">
    <location>
        <begin position="25"/>
        <end position="47"/>
    </location>
</feature>
<gene>
    <name evidence="9" type="ORF">QBC34DRAFT_346276</name>
</gene>
<accession>A0AAV9GVT4</accession>
<dbReference type="PANTHER" id="PTHR33048">
    <property type="entry name" value="PTH11-LIKE INTEGRAL MEMBRANE PROTEIN (AFU_ORTHOLOGUE AFUA_5G11245)"/>
    <property type="match status" value="1"/>
</dbReference>
<evidence type="ECO:0000256" key="5">
    <source>
        <dbReference type="ARBA" id="ARBA00038359"/>
    </source>
</evidence>
<dbReference type="Pfam" id="PF20684">
    <property type="entry name" value="Fung_rhodopsin"/>
    <property type="match status" value="1"/>
</dbReference>
<feature type="domain" description="Rhodopsin" evidence="8">
    <location>
        <begin position="44"/>
        <end position="284"/>
    </location>
</feature>
<feature type="region of interest" description="Disordered" evidence="6">
    <location>
        <begin position="353"/>
        <end position="376"/>
    </location>
</feature>
<protein>
    <recommendedName>
        <fullName evidence="8">Rhodopsin domain-containing protein</fullName>
    </recommendedName>
</protein>
<feature type="transmembrane region" description="Helical" evidence="7">
    <location>
        <begin position="259"/>
        <end position="280"/>
    </location>
</feature>
<dbReference type="InterPro" id="IPR049326">
    <property type="entry name" value="Rhodopsin_dom_fungi"/>
</dbReference>
<dbReference type="EMBL" id="MU865925">
    <property type="protein sequence ID" value="KAK4452009.1"/>
    <property type="molecule type" value="Genomic_DNA"/>
</dbReference>
<evidence type="ECO:0000313" key="10">
    <source>
        <dbReference type="Proteomes" id="UP001321760"/>
    </source>
</evidence>
<evidence type="ECO:0000256" key="1">
    <source>
        <dbReference type="ARBA" id="ARBA00004141"/>
    </source>
</evidence>
<evidence type="ECO:0000256" key="2">
    <source>
        <dbReference type="ARBA" id="ARBA00022692"/>
    </source>
</evidence>